<dbReference type="EMBL" id="LNTA01000348">
    <property type="protein sequence ID" value="KWV10888.1"/>
    <property type="molecule type" value="Genomic_DNA"/>
</dbReference>
<comment type="caution">
    <text evidence="8">The sequence shown here is derived from an EMBL/GenBank/DDBJ whole genome shotgun (WGS) entry which is preliminary data.</text>
</comment>
<protein>
    <recommendedName>
        <fullName evidence="2">site-specific DNA-methyltransferase (adenine-specific)</fullName>
        <ecNumber evidence="2">2.1.1.72</ecNumber>
    </recommendedName>
</protein>
<dbReference type="InterPro" id="IPR002941">
    <property type="entry name" value="DNA_methylase_N4/N6"/>
</dbReference>
<dbReference type="Proteomes" id="UP000055854">
    <property type="component" value="Unassembled WGS sequence"/>
</dbReference>
<organism evidence="8 9">
    <name type="scientific">Xanthomonas campestris pv. translucens</name>
    <dbReference type="NCBI Taxonomy" id="343"/>
    <lineage>
        <taxon>Bacteria</taxon>
        <taxon>Pseudomonadati</taxon>
        <taxon>Pseudomonadota</taxon>
        <taxon>Gammaproteobacteria</taxon>
        <taxon>Lysobacterales</taxon>
        <taxon>Lysobacteraceae</taxon>
        <taxon>Xanthomonas</taxon>
        <taxon>Xanthomonas translucens group</taxon>
    </lineage>
</organism>
<comment type="similarity">
    <text evidence="1">Belongs to the N(4)/N(6)-methyltransferase family.</text>
</comment>
<evidence type="ECO:0000256" key="5">
    <source>
        <dbReference type="ARBA" id="ARBA00022691"/>
    </source>
</evidence>
<dbReference type="RefSeq" id="WP_060748691.1">
    <property type="nucleotide sequence ID" value="NZ_LNTA01000348.1"/>
</dbReference>
<accession>A0A109HEV0</accession>
<evidence type="ECO:0000256" key="4">
    <source>
        <dbReference type="ARBA" id="ARBA00022679"/>
    </source>
</evidence>
<keyword evidence="3 8" id="KW-0489">Methyltransferase</keyword>
<dbReference type="GO" id="GO:0009007">
    <property type="term" value="F:site-specific DNA-methyltransferase (adenine-specific) activity"/>
    <property type="evidence" value="ECO:0007669"/>
    <property type="project" value="UniProtKB-EC"/>
</dbReference>
<evidence type="ECO:0000256" key="3">
    <source>
        <dbReference type="ARBA" id="ARBA00022603"/>
    </source>
</evidence>
<dbReference type="EC" id="2.1.1.72" evidence="2"/>
<dbReference type="AlphaFoldDB" id="A0A109HEV0"/>
<keyword evidence="5" id="KW-0949">S-adenosyl-L-methionine</keyword>
<dbReference type="Gene3D" id="3.40.50.150">
    <property type="entry name" value="Vaccinia Virus protein VP39"/>
    <property type="match status" value="1"/>
</dbReference>
<dbReference type="PRINTS" id="PR00506">
    <property type="entry name" value="D21N6MTFRASE"/>
</dbReference>
<evidence type="ECO:0000313" key="8">
    <source>
        <dbReference type="EMBL" id="KWV10888.1"/>
    </source>
</evidence>
<dbReference type="OrthoDB" id="9816043at2"/>
<dbReference type="Pfam" id="PF01555">
    <property type="entry name" value="N6_N4_Mtase"/>
    <property type="match status" value="1"/>
</dbReference>
<dbReference type="InterPro" id="IPR029063">
    <property type="entry name" value="SAM-dependent_MTases_sf"/>
</dbReference>
<gene>
    <name evidence="8" type="ORF">ATB53_01510</name>
</gene>
<dbReference type="GO" id="GO:0008170">
    <property type="term" value="F:N-methyltransferase activity"/>
    <property type="evidence" value="ECO:0007669"/>
    <property type="project" value="InterPro"/>
</dbReference>
<dbReference type="PIRSF" id="PIRSF015855">
    <property type="entry name" value="TypeIII_Mtase_mKpnI"/>
    <property type="match status" value="1"/>
</dbReference>
<evidence type="ECO:0000256" key="2">
    <source>
        <dbReference type="ARBA" id="ARBA00011900"/>
    </source>
</evidence>
<evidence type="ECO:0000256" key="1">
    <source>
        <dbReference type="ARBA" id="ARBA00006594"/>
    </source>
</evidence>
<evidence type="ECO:0000256" key="6">
    <source>
        <dbReference type="ARBA" id="ARBA00047942"/>
    </source>
</evidence>
<name>A0A109HEV0_XANCT</name>
<evidence type="ECO:0000259" key="7">
    <source>
        <dbReference type="Pfam" id="PF01555"/>
    </source>
</evidence>
<evidence type="ECO:0000313" key="9">
    <source>
        <dbReference type="Proteomes" id="UP000055854"/>
    </source>
</evidence>
<feature type="domain" description="DNA methylase N-4/N-6" evidence="7">
    <location>
        <begin position="85"/>
        <end position="402"/>
    </location>
</feature>
<comment type="catalytic activity">
    <reaction evidence="6">
        <text>a 2'-deoxyadenosine in DNA + S-adenosyl-L-methionine = an N(6)-methyl-2'-deoxyadenosine in DNA + S-adenosyl-L-homocysteine + H(+)</text>
        <dbReference type="Rhea" id="RHEA:15197"/>
        <dbReference type="Rhea" id="RHEA-COMP:12418"/>
        <dbReference type="Rhea" id="RHEA-COMP:12419"/>
        <dbReference type="ChEBI" id="CHEBI:15378"/>
        <dbReference type="ChEBI" id="CHEBI:57856"/>
        <dbReference type="ChEBI" id="CHEBI:59789"/>
        <dbReference type="ChEBI" id="CHEBI:90615"/>
        <dbReference type="ChEBI" id="CHEBI:90616"/>
        <dbReference type="EC" id="2.1.1.72"/>
    </reaction>
</comment>
<dbReference type="GO" id="GO:0032259">
    <property type="term" value="P:methylation"/>
    <property type="evidence" value="ECO:0007669"/>
    <property type="project" value="UniProtKB-KW"/>
</dbReference>
<sequence>MTSKYDQLDRQTLIGLLQRRDAERQLGLVWEREEIEVDQALNDDFVALSLDAGLSHGAAPWDNLIIEGDNYDALRALRMTHKGAIRCIYIDPPYNTGNKDFVYNDRFVDRTHRFRHSLWLEFMYQRLQLAKELLADDGVIFVSIDDNELFRLGMLMDRVFGAVNKIGVVIWKNVTDNNPSRVVTEHEYLLFYAKSKDNVASEWKSSDNLKKDAMLRIEAQLLESCPDQQSLQKSYSEWFRVNKDQLPPLDNYKFIDFGGIYAGSRSVHNPGKEGYRYDVIHPETKKPCTQPLMGYRFPQETMAELLEGGRILFGKDHTKLIELKIYLRDYKSKLSSVVDLDGRAGPNELKAMFNDEKVFNNPKPSELIERFLSFATEKNDLVLDFFGGSGTTAHAVTKLNAEDGGQRKFILVSSTEATEDAPDKNLCRDVCAQRVRRVLGGYTSTKGQKVAGLGGGFAYLRAKRIPKHRMALKLDHAEVWSALQLLHGLPLSPWPGDGFAGDGELAYLADFHAAHVQRLRDWLKVRAIAVPHVYSWSPQRLVGLLGDTAAELALLPLPQHLRERFGR</sequence>
<reference evidence="8 9" key="1">
    <citation type="submission" date="2015-11" db="EMBL/GenBank/DDBJ databases">
        <title>Long Read and Single Molecule DNA Sequencing Simplifies Genome Assembly and TAL Effector Gene Analysis of Xanthomonas translucens.</title>
        <authorList>
            <person name="Peng Z."/>
            <person name="Hu Y."/>
            <person name="Xie J."/>
            <person name="Potnis N."/>
            <person name="Akhunova A."/>
            <person name="Jones J."/>
            <person name="Liu Z."/>
            <person name="White F."/>
            <person name="Liu S."/>
        </authorList>
    </citation>
    <scope>NUCLEOTIDE SEQUENCE [LARGE SCALE GENOMIC DNA]</scope>
    <source>
        <strain evidence="8 9">B1</strain>
    </source>
</reference>
<keyword evidence="4 8" id="KW-0808">Transferase</keyword>
<dbReference type="SUPFAM" id="SSF53335">
    <property type="entry name" value="S-adenosyl-L-methionine-dependent methyltransferases"/>
    <property type="match status" value="1"/>
</dbReference>
<dbReference type="InterPro" id="IPR002295">
    <property type="entry name" value="N4/N6-MTase_EcoPI_Mod-like"/>
</dbReference>
<dbReference type="GO" id="GO:0003677">
    <property type="term" value="F:DNA binding"/>
    <property type="evidence" value="ECO:0007669"/>
    <property type="project" value="InterPro"/>
</dbReference>
<proteinExistence type="inferred from homology"/>